<dbReference type="PROSITE" id="PS00136">
    <property type="entry name" value="SUBTILASE_ASP"/>
    <property type="match status" value="1"/>
</dbReference>
<dbReference type="Gene3D" id="3.30.70.80">
    <property type="entry name" value="Peptidase S8 propeptide/proteinase inhibitor I9"/>
    <property type="match status" value="1"/>
</dbReference>
<dbReference type="SUPFAM" id="SSF52743">
    <property type="entry name" value="Subtilisin-like"/>
    <property type="match status" value="1"/>
</dbReference>
<dbReference type="GO" id="GO:0005615">
    <property type="term" value="C:extracellular space"/>
    <property type="evidence" value="ECO:0007669"/>
    <property type="project" value="TreeGrafter"/>
</dbReference>
<evidence type="ECO:0000259" key="8">
    <source>
        <dbReference type="Pfam" id="PF00082"/>
    </source>
</evidence>
<dbReference type="Proteomes" id="UP001220961">
    <property type="component" value="Chromosome 7"/>
</dbReference>
<feature type="domain" description="Inhibitor I9" evidence="9">
    <location>
        <begin position="48"/>
        <end position="129"/>
    </location>
</feature>
<evidence type="ECO:0000256" key="1">
    <source>
        <dbReference type="ARBA" id="ARBA00011073"/>
    </source>
</evidence>
<evidence type="ECO:0000256" key="4">
    <source>
        <dbReference type="ARBA" id="ARBA00022825"/>
    </source>
</evidence>
<dbReference type="PRINTS" id="PR00723">
    <property type="entry name" value="SUBTILISIN"/>
</dbReference>
<dbReference type="InterPro" id="IPR034193">
    <property type="entry name" value="PCSK9_ProteinaseK-like"/>
</dbReference>
<dbReference type="InterPro" id="IPR010259">
    <property type="entry name" value="S8pro/Inhibitor_I9"/>
</dbReference>
<evidence type="ECO:0000256" key="2">
    <source>
        <dbReference type="ARBA" id="ARBA00022670"/>
    </source>
</evidence>
<evidence type="ECO:0000256" key="7">
    <source>
        <dbReference type="SAM" id="SignalP"/>
    </source>
</evidence>
<keyword evidence="2 5" id="KW-0645">Protease</keyword>
<dbReference type="InterPro" id="IPR037045">
    <property type="entry name" value="S8pro/Inhibitor_I9_sf"/>
</dbReference>
<dbReference type="InterPro" id="IPR036852">
    <property type="entry name" value="Peptidase_S8/S53_dom_sf"/>
</dbReference>
<feature type="active site" description="Charge relay system" evidence="5">
    <location>
        <position position="404"/>
    </location>
</feature>
<dbReference type="InterPro" id="IPR023827">
    <property type="entry name" value="Peptidase_S8_Asp-AS"/>
</dbReference>
<dbReference type="Gene3D" id="3.40.50.200">
    <property type="entry name" value="Peptidase S8/S53 domain"/>
    <property type="match status" value="1"/>
</dbReference>
<dbReference type="GO" id="GO:0006508">
    <property type="term" value="P:proteolysis"/>
    <property type="evidence" value="ECO:0007669"/>
    <property type="project" value="UniProtKB-KW"/>
</dbReference>
<keyword evidence="4 5" id="KW-0720">Serine protease</keyword>
<dbReference type="Pfam" id="PF00082">
    <property type="entry name" value="Peptidase_S8"/>
    <property type="match status" value="1"/>
</dbReference>
<evidence type="ECO:0000259" key="9">
    <source>
        <dbReference type="Pfam" id="PF05922"/>
    </source>
</evidence>
<dbReference type="CDD" id="cd04077">
    <property type="entry name" value="Peptidases_S8_PCSK9_ProteinaseK_like"/>
    <property type="match status" value="1"/>
</dbReference>
<dbReference type="InterPro" id="IPR022398">
    <property type="entry name" value="Peptidase_S8_His-AS"/>
</dbReference>
<dbReference type="InterPro" id="IPR050131">
    <property type="entry name" value="Peptidase_S8_subtilisin-like"/>
</dbReference>
<dbReference type="Pfam" id="PF05922">
    <property type="entry name" value="Inhibitor_I9"/>
    <property type="match status" value="1"/>
</dbReference>
<evidence type="ECO:0000256" key="5">
    <source>
        <dbReference type="PROSITE-ProRule" id="PRU01240"/>
    </source>
</evidence>
<feature type="domain" description="Peptidase S8/S53" evidence="8">
    <location>
        <begin position="193"/>
        <end position="421"/>
    </location>
</feature>
<dbReference type="AlphaFoldDB" id="A0AAF0E8R2"/>
<dbReference type="EC" id="3.4.21.48" evidence="10"/>
<organism evidence="10 11">
    <name type="scientific">Malassezia caprae</name>
    <dbReference type="NCBI Taxonomy" id="1381934"/>
    <lineage>
        <taxon>Eukaryota</taxon>
        <taxon>Fungi</taxon>
        <taxon>Dikarya</taxon>
        <taxon>Basidiomycota</taxon>
        <taxon>Ustilaginomycotina</taxon>
        <taxon>Malasseziomycetes</taxon>
        <taxon>Malasseziales</taxon>
        <taxon>Malasseziaceae</taxon>
        <taxon>Malassezia</taxon>
    </lineage>
</organism>
<keyword evidence="7" id="KW-0732">Signal</keyword>
<dbReference type="FunFam" id="3.40.50.200:FF:000007">
    <property type="entry name" value="Subtilisin-like serine protease"/>
    <property type="match status" value="1"/>
</dbReference>
<feature type="chain" id="PRO_5042245996" evidence="7">
    <location>
        <begin position="31"/>
        <end position="504"/>
    </location>
</feature>
<proteinExistence type="inferred from homology"/>
<gene>
    <name evidence="10" type="primary">SUB8</name>
    <name evidence="10" type="ORF">MCAP1_003300</name>
</gene>
<dbReference type="InterPro" id="IPR000209">
    <property type="entry name" value="Peptidase_S8/S53_dom"/>
</dbReference>
<dbReference type="PROSITE" id="PS00137">
    <property type="entry name" value="SUBTILASE_HIS"/>
    <property type="match status" value="1"/>
</dbReference>
<feature type="signal peptide" evidence="7">
    <location>
        <begin position="1"/>
        <end position="30"/>
    </location>
</feature>
<keyword evidence="11" id="KW-1185">Reference proteome</keyword>
<dbReference type="InterPro" id="IPR023828">
    <property type="entry name" value="Peptidase_S8_Ser-AS"/>
</dbReference>
<feature type="active site" description="Charge relay system" evidence="5">
    <location>
        <position position="202"/>
    </location>
</feature>
<name>A0AAF0E8R2_9BASI</name>
<evidence type="ECO:0000256" key="3">
    <source>
        <dbReference type="ARBA" id="ARBA00022801"/>
    </source>
</evidence>
<dbReference type="GO" id="GO:0004252">
    <property type="term" value="F:serine-type endopeptidase activity"/>
    <property type="evidence" value="ECO:0007669"/>
    <property type="project" value="UniProtKB-UniRule"/>
</dbReference>
<evidence type="ECO:0000256" key="6">
    <source>
        <dbReference type="RuleBase" id="RU003355"/>
    </source>
</evidence>
<comment type="similarity">
    <text evidence="1 5 6">Belongs to the peptidase S8 family.</text>
</comment>
<accession>A0AAF0E8R2</accession>
<dbReference type="PROSITE" id="PS51892">
    <property type="entry name" value="SUBTILASE"/>
    <property type="match status" value="1"/>
</dbReference>
<sequence length="504" mass="53883">MGPRQIVKGAIAALACACATLAMPANVACGAPAPLVHAQSDTPVPEHYMVILKPGVSSSAFLAHRAAVAQFVLAERSSNVTDADFGFRHIYDMDTHLQGYAGRFSPAMLQYIRAQPEVDYVEADSIVRATVLEQDGRYVHDMPPAAAAQTMPWDNPARHLTEDGAPWGLARISHRRSLSLGTFNKYVYESIAGDGVTAYIIDTGIRVDHEDFGGRARWGTTIPLNDKDEDAHGHGTHCAGTIGSSTYGVAKKAELVAVKVLGSNGQGAMSDVTAGVLWAVADAQERTRKMRARPWSPAARKHRGFVANMSLGGTKSPTLERAVNGAVMTGMHFAVAAGNENQDACNVSPAAAKHAVTVGASTITDERAFFSNKGSCVDIFAPGLRVLSTWNEGPRSANVMSGTSMASPHVVGLMAYMLSIYGTEDFGLVAEPPHKAPHGAWRSWVHAMTRMVPVPFQALLRAHEALWPAAEPDVAVLSVESRLTPAQLKRAMRSMATPGSRYHE</sequence>
<dbReference type="EMBL" id="CP119914">
    <property type="protein sequence ID" value="WFD21045.1"/>
    <property type="molecule type" value="Genomic_DNA"/>
</dbReference>
<dbReference type="SUPFAM" id="SSF54897">
    <property type="entry name" value="Protease propeptides/inhibitors"/>
    <property type="match status" value="1"/>
</dbReference>
<reference evidence="10" key="1">
    <citation type="submission" date="2023-03" db="EMBL/GenBank/DDBJ databases">
        <title>Mating type loci evolution in Malassezia.</title>
        <authorList>
            <person name="Coelho M.A."/>
        </authorList>
    </citation>
    <scope>NUCLEOTIDE SEQUENCE</scope>
    <source>
        <strain evidence="10">CBS 10434</strain>
    </source>
</reference>
<dbReference type="InterPro" id="IPR015500">
    <property type="entry name" value="Peptidase_S8_subtilisin-rel"/>
</dbReference>
<evidence type="ECO:0000313" key="10">
    <source>
        <dbReference type="EMBL" id="WFD21045.1"/>
    </source>
</evidence>
<feature type="active site" description="Charge relay system" evidence="5">
    <location>
        <position position="234"/>
    </location>
</feature>
<keyword evidence="3 5" id="KW-0378">Hydrolase</keyword>
<dbReference type="PROSITE" id="PS00138">
    <property type="entry name" value="SUBTILASE_SER"/>
    <property type="match status" value="1"/>
</dbReference>
<dbReference type="PANTHER" id="PTHR43806:SF11">
    <property type="entry name" value="CEREVISIN-RELATED"/>
    <property type="match status" value="1"/>
</dbReference>
<protein>
    <submittedName>
        <fullName evidence="10">Cerevisin</fullName>
        <ecNumber evidence="10">3.4.21.48</ecNumber>
    </submittedName>
</protein>
<dbReference type="PANTHER" id="PTHR43806">
    <property type="entry name" value="PEPTIDASE S8"/>
    <property type="match status" value="1"/>
</dbReference>
<evidence type="ECO:0000313" key="11">
    <source>
        <dbReference type="Proteomes" id="UP001220961"/>
    </source>
</evidence>